<dbReference type="PANTHER" id="PTHR34205:SF2">
    <property type="entry name" value="DUF962 DOMAIN-CONTAINING PROTEIN"/>
    <property type="match status" value="1"/>
</dbReference>
<sequence>MTQKFTSFETFYPYYLEAHENPICRRLHLLGVIVALGAILYSILTQTWWTLAIAPGFGYPCAWLSHAIFGKNVPATFGHPFYSFKGGILMYRDMLTGKVPF</sequence>
<name>A0ABY5AQ11_9CYAN</name>
<dbReference type="InterPro" id="IPR009305">
    <property type="entry name" value="Mpo1-like"/>
</dbReference>
<keyword evidence="1" id="KW-1133">Transmembrane helix</keyword>
<accession>A0ABY5AQ11</accession>
<feature type="transmembrane region" description="Helical" evidence="1">
    <location>
        <begin position="29"/>
        <end position="49"/>
    </location>
</feature>
<dbReference type="Pfam" id="PF06127">
    <property type="entry name" value="Mpo1-like"/>
    <property type="match status" value="1"/>
</dbReference>
<gene>
    <name evidence="2" type="ORF">NEA10_19135</name>
</gene>
<dbReference type="PANTHER" id="PTHR34205">
    <property type="entry name" value="TRANSMEMBRANE PROTEIN"/>
    <property type="match status" value="1"/>
</dbReference>
<keyword evidence="3" id="KW-1185">Reference proteome</keyword>
<dbReference type="RefSeq" id="WP_252662934.1">
    <property type="nucleotide sequence ID" value="NZ_CP098611.1"/>
</dbReference>
<dbReference type="Proteomes" id="UP001056708">
    <property type="component" value="Chromosome"/>
</dbReference>
<evidence type="ECO:0000313" key="3">
    <source>
        <dbReference type="Proteomes" id="UP001056708"/>
    </source>
</evidence>
<keyword evidence="1" id="KW-0472">Membrane</keyword>
<organism evidence="2 3">
    <name type="scientific">Phormidium yuhuli AB48</name>
    <dbReference type="NCBI Taxonomy" id="2940671"/>
    <lineage>
        <taxon>Bacteria</taxon>
        <taxon>Bacillati</taxon>
        <taxon>Cyanobacteriota</taxon>
        <taxon>Cyanophyceae</taxon>
        <taxon>Oscillatoriophycideae</taxon>
        <taxon>Oscillatoriales</taxon>
        <taxon>Oscillatoriaceae</taxon>
        <taxon>Phormidium</taxon>
        <taxon>Phormidium yuhuli</taxon>
    </lineage>
</organism>
<proteinExistence type="predicted"/>
<reference evidence="2" key="1">
    <citation type="submission" date="2022-06" db="EMBL/GenBank/DDBJ databases">
        <title>Genome sequence of Phormidium yuhuli AB48 isolated from an industrial photobioreactor environment.</title>
        <authorList>
            <person name="Qiu Y."/>
            <person name="Noonan A.J.C."/>
            <person name="Dofher K."/>
            <person name="Koch M."/>
            <person name="Kieft B."/>
            <person name="Lin X."/>
            <person name="Ziels R.M."/>
            <person name="Hallam S.J."/>
        </authorList>
    </citation>
    <scope>NUCLEOTIDE SEQUENCE</scope>
    <source>
        <strain evidence="2">AB48</strain>
    </source>
</reference>
<evidence type="ECO:0000256" key="1">
    <source>
        <dbReference type="SAM" id="Phobius"/>
    </source>
</evidence>
<keyword evidence="1" id="KW-0812">Transmembrane</keyword>
<protein>
    <submittedName>
        <fullName evidence="2">DUF962 domain-containing protein</fullName>
    </submittedName>
</protein>
<dbReference type="EMBL" id="CP098611">
    <property type="protein sequence ID" value="USR90910.1"/>
    <property type="molecule type" value="Genomic_DNA"/>
</dbReference>
<evidence type="ECO:0000313" key="2">
    <source>
        <dbReference type="EMBL" id="USR90910.1"/>
    </source>
</evidence>